<dbReference type="Proteomes" id="UP000822688">
    <property type="component" value="Chromosome 9"/>
</dbReference>
<keyword evidence="1" id="KW-0812">Transmembrane</keyword>
<feature type="transmembrane region" description="Helical" evidence="1">
    <location>
        <begin position="303"/>
        <end position="322"/>
    </location>
</feature>
<evidence type="ECO:0000313" key="2">
    <source>
        <dbReference type="EMBL" id="KAG0562177.1"/>
    </source>
</evidence>
<feature type="transmembrane region" description="Helical" evidence="1">
    <location>
        <begin position="241"/>
        <end position="260"/>
    </location>
</feature>
<evidence type="ECO:0000313" key="3">
    <source>
        <dbReference type="Proteomes" id="UP000822688"/>
    </source>
</evidence>
<feature type="transmembrane region" description="Helical" evidence="1">
    <location>
        <begin position="53"/>
        <end position="77"/>
    </location>
</feature>
<sequence>MEPSGSAGGVAGECSRPILDVFQGFVVTLLALTISFWGIVNHKAPKKREKLQALFWAVFAPLHDLAFIILSSCWCVALERACHRFERSNPDPLQPSSGSWSRIFSSTAFPVFSKSVSRILASCVIIVYTSEGSELLQNNFYWLWTESAEKDLREAMVVGDDSAIEFQGVQPKQLSVNGICAMILADRKRQETELRFFPEYDKLKFLRGNSGWAVIASAIQAIGYIYAIVFRKFTHLRVAPLEVIGLIFNIILLIKAGLYWSSNPCHRPLVIYMTSRRGRQFVDFLNTYERREFDVYDINKASLGIYTMTVLCLIIPLILYIISLFKVTGIMVVMPLILVLVGMFVCPYAIYDHDTATERFTWIAIVCNAVAYIWAMAVTAVYWNSLEFNTRPELANISQLIPFIG</sequence>
<gene>
    <name evidence="2" type="ORF">KC19_9G124100</name>
</gene>
<protein>
    <recommendedName>
        <fullName evidence="4">Transmembrane protein</fullName>
    </recommendedName>
</protein>
<proteinExistence type="predicted"/>
<evidence type="ECO:0008006" key="4">
    <source>
        <dbReference type="Google" id="ProtNLM"/>
    </source>
</evidence>
<keyword evidence="1" id="KW-0472">Membrane</keyword>
<keyword evidence="3" id="KW-1185">Reference proteome</keyword>
<dbReference type="AlphaFoldDB" id="A0A8T0GUE0"/>
<feature type="transmembrane region" description="Helical" evidence="1">
    <location>
        <begin position="362"/>
        <end position="383"/>
    </location>
</feature>
<feature type="transmembrane region" description="Helical" evidence="1">
    <location>
        <begin position="329"/>
        <end position="350"/>
    </location>
</feature>
<accession>A0A8T0GUE0</accession>
<feature type="transmembrane region" description="Helical" evidence="1">
    <location>
        <begin position="210"/>
        <end position="229"/>
    </location>
</feature>
<organism evidence="2 3">
    <name type="scientific">Ceratodon purpureus</name>
    <name type="common">Fire moss</name>
    <name type="synonym">Dicranum purpureum</name>
    <dbReference type="NCBI Taxonomy" id="3225"/>
    <lineage>
        <taxon>Eukaryota</taxon>
        <taxon>Viridiplantae</taxon>
        <taxon>Streptophyta</taxon>
        <taxon>Embryophyta</taxon>
        <taxon>Bryophyta</taxon>
        <taxon>Bryophytina</taxon>
        <taxon>Bryopsida</taxon>
        <taxon>Dicranidae</taxon>
        <taxon>Pseudoditrichales</taxon>
        <taxon>Ditrichaceae</taxon>
        <taxon>Ceratodon</taxon>
    </lineage>
</organism>
<name>A0A8T0GUE0_CERPU</name>
<comment type="caution">
    <text evidence="2">The sequence shown here is derived from an EMBL/GenBank/DDBJ whole genome shotgun (WGS) entry which is preliminary data.</text>
</comment>
<reference evidence="2" key="1">
    <citation type="submission" date="2020-06" db="EMBL/GenBank/DDBJ databases">
        <title>WGS assembly of Ceratodon purpureus strain R40.</title>
        <authorList>
            <person name="Carey S.B."/>
            <person name="Jenkins J."/>
            <person name="Shu S."/>
            <person name="Lovell J.T."/>
            <person name="Sreedasyam A."/>
            <person name="Maumus F."/>
            <person name="Tiley G.P."/>
            <person name="Fernandez-Pozo N."/>
            <person name="Barry K."/>
            <person name="Chen C."/>
            <person name="Wang M."/>
            <person name="Lipzen A."/>
            <person name="Daum C."/>
            <person name="Saski C.A."/>
            <person name="Payton A.C."/>
            <person name="Mcbreen J.C."/>
            <person name="Conrad R.E."/>
            <person name="Kollar L.M."/>
            <person name="Olsson S."/>
            <person name="Huttunen S."/>
            <person name="Landis J.B."/>
            <person name="Wickett N.J."/>
            <person name="Johnson M.G."/>
            <person name="Rensing S.A."/>
            <person name="Grimwood J."/>
            <person name="Schmutz J."/>
            <person name="Mcdaniel S.F."/>
        </authorList>
    </citation>
    <scope>NUCLEOTIDE SEQUENCE</scope>
    <source>
        <strain evidence="2">R40</strain>
    </source>
</reference>
<dbReference type="EMBL" id="CM026430">
    <property type="protein sequence ID" value="KAG0562177.1"/>
    <property type="molecule type" value="Genomic_DNA"/>
</dbReference>
<feature type="transmembrane region" description="Helical" evidence="1">
    <location>
        <begin position="21"/>
        <end position="41"/>
    </location>
</feature>
<evidence type="ECO:0000256" key="1">
    <source>
        <dbReference type="SAM" id="Phobius"/>
    </source>
</evidence>
<keyword evidence="1" id="KW-1133">Transmembrane helix</keyword>